<sequence length="66" mass="7241">MSTVYGVSGRDRGLVHWSPPLSGWCKPNSDGSRCVDSCRSIREVSWLAIDGGYKSSRRSQALPSKL</sequence>
<gene>
    <name evidence="1" type="ORF">V6N12_041931</name>
</gene>
<evidence type="ECO:0000313" key="1">
    <source>
        <dbReference type="EMBL" id="KAK8558631.1"/>
    </source>
</evidence>
<protein>
    <submittedName>
        <fullName evidence="1">Uncharacterized protein</fullName>
    </submittedName>
</protein>
<evidence type="ECO:0000313" key="2">
    <source>
        <dbReference type="Proteomes" id="UP001472677"/>
    </source>
</evidence>
<proteinExistence type="predicted"/>
<comment type="caution">
    <text evidence="1">The sequence shown here is derived from an EMBL/GenBank/DDBJ whole genome shotgun (WGS) entry which is preliminary data.</text>
</comment>
<accession>A0ABR2EDA5</accession>
<dbReference type="EMBL" id="JBBPBM010000015">
    <property type="protein sequence ID" value="KAK8558631.1"/>
    <property type="molecule type" value="Genomic_DNA"/>
</dbReference>
<dbReference type="Proteomes" id="UP001472677">
    <property type="component" value="Unassembled WGS sequence"/>
</dbReference>
<keyword evidence="2" id="KW-1185">Reference proteome</keyword>
<organism evidence="1 2">
    <name type="scientific">Hibiscus sabdariffa</name>
    <name type="common">roselle</name>
    <dbReference type="NCBI Taxonomy" id="183260"/>
    <lineage>
        <taxon>Eukaryota</taxon>
        <taxon>Viridiplantae</taxon>
        <taxon>Streptophyta</taxon>
        <taxon>Embryophyta</taxon>
        <taxon>Tracheophyta</taxon>
        <taxon>Spermatophyta</taxon>
        <taxon>Magnoliopsida</taxon>
        <taxon>eudicotyledons</taxon>
        <taxon>Gunneridae</taxon>
        <taxon>Pentapetalae</taxon>
        <taxon>rosids</taxon>
        <taxon>malvids</taxon>
        <taxon>Malvales</taxon>
        <taxon>Malvaceae</taxon>
        <taxon>Malvoideae</taxon>
        <taxon>Hibiscus</taxon>
    </lineage>
</organism>
<name>A0ABR2EDA5_9ROSI</name>
<reference evidence="1 2" key="1">
    <citation type="journal article" date="2024" name="G3 (Bethesda)">
        <title>Genome assembly of Hibiscus sabdariffa L. provides insights into metabolisms of medicinal natural products.</title>
        <authorList>
            <person name="Kim T."/>
        </authorList>
    </citation>
    <scope>NUCLEOTIDE SEQUENCE [LARGE SCALE GENOMIC DNA]</scope>
    <source>
        <strain evidence="1">TK-2024</strain>
        <tissue evidence="1">Old leaves</tissue>
    </source>
</reference>